<feature type="transmembrane region" description="Helical" evidence="6">
    <location>
        <begin position="17"/>
        <end position="37"/>
    </location>
</feature>
<keyword evidence="2" id="KW-1003">Cell membrane</keyword>
<evidence type="ECO:0000256" key="4">
    <source>
        <dbReference type="ARBA" id="ARBA00022989"/>
    </source>
</evidence>
<keyword evidence="3 6" id="KW-0812">Transmembrane</keyword>
<protein>
    <submittedName>
        <fullName evidence="7">Uncharacterized protein</fullName>
    </submittedName>
</protein>
<dbReference type="Pfam" id="PF03739">
    <property type="entry name" value="LptF_LptG"/>
    <property type="match status" value="1"/>
</dbReference>
<dbReference type="AlphaFoldDB" id="A0A9E2BI63"/>
<gene>
    <name evidence="7" type="ORF">DDT42_01877</name>
</gene>
<feature type="transmembrane region" description="Helical" evidence="6">
    <location>
        <begin position="49"/>
        <end position="72"/>
    </location>
</feature>
<accession>A0A9E2BI63</accession>
<evidence type="ECO:0000256" key="3">
    <source>
        <dbReference type="ARBA" id="ARBA00022692"/>
    </source>
</evidence>
<dbReference type="InterPro" id="IPR005495">
    <property type="entry name" value="LptG/LptF_permease"/>
</dbReference>
<sequence>MFLIGAPLGAIIRKGGLGVPVLISIIFFIIFYLLTYNGEKAAKEGQLEIPLGMIGGHAILLSIGVFFLVQAWNDNSLFDADFYISLIKKLRGKNAEETTERVISTLDDLKPEDLK</sequence>
<name>A0A9E2BI63_PSYF1</name>
<evidence type="ECO:0000256" key="6">
    <source>
        <dbReference type="SAM" id="Phobius"/>
    </source>
</evidence>
<organism evidence="7 8">
    <name type="scientific">Psychracetigena formicireducens</name>
    <dbReference type="NCBI Taxonomy" id="2986056"/>
    <lineage>
        <taxon>Bacteria</taxon>
        <taxon>Bacillati</taxon>
        <taxon>Candidatus Lithacetigenota</taxon>
        <taxon>Candidatus Psychracetigena</taxon>
    </lineage>
</organism>
<keyword evidence="4 6" id="KW-1133">Transmembrane helix</keyword>
<evidence type="ECO:0000256" key="1">
    <source>
        <dbReference type="ARBA" id="ARBA00004651"/>
    </source>
</evidence>
<keyword evidence="5 6" id="KW-0472">Membrane</keyword>
<evidence type="ECO:0000256" key="2">
    <source>
        <dbReference type="ARBA" id="ARBA00022475"/>
    </source>
</evidence>
<proteinExistence type="predicted"/>
<dbReference type="GO" id="GO:0005886">
    <property type="term" value="C:plasma membrane"/>
    <property type="evidence" value="ECO:0007669"/>
    <property type="project" value="UniProtKB-SubCell"/>
</dbReference>
<evidence type="ECO:0000313" key="8">
    <source>
        <dbReference type="Proteomes" id="UP000811545"/>
    </source>
</evidence>
<evidence type="ECO:0000256" key="5">
    <source>
        <dbReference type="ARBA" id="ARBA00023136"/>
    </source>
</evidence>
<comment type="subcellular location">
    <subcellularLocation>
        <location evidence="1">Cell membrane</location>
        <topology evidence="1">Multi-pass membrane protein</topology>
    </subcellularLocation>
</comment>
<dbReference type="EMBL" id="QLTW01000260">
    <property type="protein sequence ID" value="MBT9145998.1"/>
    <property type="molecule type" value="Genomic_DNA"/>
</dbReference>
<dbReference type="Proteomes" id="UP000811545">
    <property type="component" value="Unassembled WGS sequence"/>
</dbReference>
<comment type="caution">
    <text evidence="7">The sequence shown here is derived from an EMBL/GenBank/DDBJ whole genome shotgun (WGS) entry which is preliminary data.</text>
</comment>
<evidence type="ECO:0000313" key="7">
    <source>
        <dbReference type="EMBL" id="MBT9145998.1"/>
    </source>
</evidence>
<reference evidence="7 8" key="1">
    <citation type="journal article" date="2021" name="bioRxiv">
        <title>Unique metabolic strategies in Hadean analogues reveal hints for primordial physiology.</title>
        <authorList>
            <person name="Nobu M.K."/>
            <person name="Nakai R."/>
            <person name="Tamazawa S."/>
            <person name="Mori H."/>
            <person name="Toyoda A."/>
            <person name="Ijiri A."/>
            <person name="Suzuki S."/>
            <person name="Kurokawa K."/>
            <person name="Kamagata Y."/>
            <person name="Tamaki H."/>
        </authorList>
    </citation>
    <scope>NUCLEOTIDE SEQUENCE [LARGE SCALE GENOMIC DNA]</scope>
    <source>
        <strain evidence="7">BS525</strain>
    </source>
</reference>